<evidence type="ECO:0000313" key="1">
    <source>
        <dbReference type="EMBL" id="TFK60218.1"/>
    </source>
</evidence>
<sequence length="822" mass="94168">MLLKSSKDFVLIFHQITQTQSTSTQQHAHLHALYTIILEQIISSPENISAYQVVFGTILLAVEPMSIQALSGLLETHVPGNVVTNILHLLQNLLFFNKQGKIQIIHPSLADFLLSPQAARFYINSGEMQTFLFQQCISVLSKQLKFNICHLETSYRTNVEISDLQIRITNNVSSELQYSCLYWIQHLLSCETFPEPLLNSLFVNIRVLFWIECLSLLNKLDFGFNSIKKLHHTHSVYEVYYFISRFYIPIATSAPHLYLSTLPFLPINSLIYKTCYNHFPNRAILRSQQEIHWRANSFMLSGADNGSESILFLPLTNLICSAFSHDIIQIWDPYSGQKVEHKIIGHINEITVLALLYDKKILISGSRDYTLCFWDFNTFRMMYQPFNQHSKAIISLLLTQDHQTLFSACFKKVICWELSKGFPIISYVHEPVYGVRSLCLTTNDQYLVCGTQKHIVIIWNAQTGTKISEFGNIKYEIISSVACTPTNDYVVCGYSRGWILAWDLKDHHETKIDKIGNHPIICVIITKDGKYTIVASGNWGLYIYNSHTMEQICNPLISQNGFITHISLSDDEHYLAVSLDSAPIQVWDFNALLQEAQLGHKNSSPNAMNITAIMFLPDCKHFAMSAQDRVCIWDISTGNMTTRLALDNVTSLAYISRKECLIAGTSNGSIILCDMLTGKTLFKEFQGHTKEIVQTTLRCKDTQLLSWANDGTLRIWDVDYPRIMESQSDDHHTNISFLLGGEKVKNVQFYENTTSELCGYINQDGWLVYRNRYYLWIPPYYRLSLENPQLNCLPPTEANSCVHIDWSLFAHGNQWADIYCQE</sequence>
<proteinExistence type="predicted"/>
<reference evidence="1 2" key="1">
    <citation type="journal article" date="2019" name="Nat. Ecol. Evol.">
        <title>Megaphylogeny resolves global patterns of mushroom evolution.</title>
        <authorList>
            <person name="Varga T."/>
            <person name="Krizsan K."/>
            <person name="Foldi C."/>
            <person name="Dima B."/>
            <person name="Sanchez-Garcia M."/>
            <person name="Sanchez-Ramirez S."/>
            <person name="Szollosi G.J."/>
            <person name="Szarkandi J.G."/>
            <person name="Papp V."/>
            <person name="Albert L."/>
            <person name="Andreopoulos W."/>
            <person name="Angelini C."/>
            <person name="Antonin V."/>
            <person name="Barry K.W."/>
            <person name="Bougher N.L."/>
            <person name="Buchanan P."/>
            <person name="Buyck B."/>
            <person name="Bense V."/>
            <person name="Catcheside P."/>
            <person name="Chovatia M."/>
            <person name="Cooper J."/>
            <person name="Damon W."/>
            <person name="Desjardin D."/>
            <person name="Finy P."/>
            <person name="Geml J."/>
            <person name="Haridas S."/>
            <person name="Hughes K."/>
            <person name="Justo A."/>
            <person name="Karasinski D."/>
            <person name="Kautmanova I."/>
            <person name="Kiss B."/>
            <person name="Kocsube S."/>
            <person name="Kotiranta H."/>
            <person name="LaButti K.M."/>
            <person name="Lechner B.E."/>
            <person name="Liimatainen K."/>
            <person name="Lipzen A."/>
            <person name="Lukacs Z."/>
            <person name="Mihaltcheva S."/>
            <person name="Morgado L.N."/>
            <person name="Niskanen T."/>
            <person name="Noordeloos M.E."/>
            <person name="Ohm R.A."/>
            <person name="Ortiz-Santana B."/>
            <person name="Ovrebo C."/>
            <person name="Racz N."/>
            <person name="Riley R."/>
            <person name="Savchenko A."/>
            <person name="Shiryaev A."/>
            <person name="Soop K."/>
            <person name="Spirin V."/>
            <person name="Szebenyi C."/>
            <person name="Tomsovsky M."/>
            <person name="Tulloss R.E."/>
            <person name="Uehling J."/>
            <person name="Grigoriev I.V."/>
            <person name="Vagvolgyi C."/>
            <person name="Papp T."/>
            <person name="Martin F.M."/>
            <person name="Miettinen O."/>
            <person name="Hibbett D.S."/>
            <person name="Nagy L.G."/>
        </authorList>
    </citation>
    <scope>NUCLEOTIDE SEQUENCE [LARGE SCALE GENOMIC DNA]</scope>
    <source>
        <strain evidence="1 2">NL-1719</strain>
    </source>
</reference>
<dbReference type="Proteomes" id="UP000308600">
    <property type="component" value="Unassembled WGS sequence"/>
</dbReference>
<accession>A0ACD3A2Y1</accession>
<name>A0ACD3A2Y1_9AGAR</name>
<evidence type="ECO:0000313" key="2">
    <source>
        <dbReference type="Proteomes" id="UP000308600"/>
    </source>
</evidence>
<organism evidence="1 2">
    <name type="scientific">Pluteus cervinus</name>
    <dbReference type="NCBI Taxonomy" id="181527"/>
    <lineage>
        <taxon>Eukaryota</taxon>
        <taxon>Fungi</taxon>
        <taxon>Dikarya</taxon>
        <taxon>Basidiomycota</taxon>
        <taxon>Agaricomycotina</taxon>
        <taxon>Agaricomycetes</taxon>
        <taxon>Agaricomycetidae</taxon>
        <taxon>Agaricales</taxon>
        <taxon>Pluteineae</taxon>
        <taxon>Pluteaceae</taxon>
        <taxon>Pluteus</taxon>
    </lineage>
</organism>
<gene>
    <name evidence="1" type="ORF">BDN72DRAFT_779691</name>
</gene>
<dbReference type="EMBL" id="ML208810">
    <property type="protein sequence ID" value="TFK60218.1"/>
    <property type="molecule type" value="Genomic_DNA"/>
</dbReference>
<protein>
    <submittedName>
        <fullName evidence="1">WD40 repeat-like protein</fullName>
    </submittedName>
</protein>
<keyword evidence="2" id="KW-1185">Reference proteome</keyword>